<feature type="domain" description="MalT-like TPR region" evidence="1">
    <location>
        <begin position="477"/>
        <end position="671"/>
    </location>
</feature>
<accession>A0A1S2M8Y4</accession>
<keyword evidence="5" id="KW-1185">Reference proteome</keyword>
<evidence type="ECO:0000259" key="1">
    <source>
        <dbReference type="Pfam" id="PF17874"/>
    </source>
</evidence>
<dbReference type="EMBL" id="CP063356">
    <property type="protein sequence ID" value="QOY36766.1"/>
    <property type="molecule type" value="Genomic_DNA"/>
</dbReference>
<feature type="domain" description="MalT-like winged helix" evidence="2">
    <location>
        <begin position="258"/>
        <end position="342"/>
    </location>
</feature>
<dbReference type="Proteomes" id="UP000180175">
    <property type="component" value="Chromosome"/>
</dbReference>
<dbReference type="InterPro" id="IPR041617">
    <property type="entry name" value="TPR_MalT"/>
</dbReference>
<evidence type="ECO:0000313" key="5">
    <source>
        <dbReference type="Proteomes" id="UP000180175"/>
    </source>
</evidence>
<reference evidence="4" key="4">
    <citation type="submission" date="2020-10" db="EMBL/GenBank/DDBJ databases">
        <authorList>
            <person name="Bassil N.M."/>
            <person name="Lloyd J.R."/>
        </authorList>
    </citation>
    <scope>NUCLEOTIDE SEQUENCE</scope>
    <source>
        <strain evidence="4">NB2006</strain>
    </source>
</reference>
<gene>
    <name evidence="4" type="ORF">AWH56_003675</name>
    <name evidence="3" type="ORF">AWH56_06665</name>
</gene>
<dbReference type="Gene3D" id="3.40.50.300">
    <property type="entry name" value="P-loop containing nucleotide triphosphate hydrolases"/>
    <property type="match status" value="1"/>
</dbReference>
<protein>
    <submittedName>
        <fullName evidence="4">Helix-turn-helix transcriptional regulator</fullName>
    </submittedName>
</protein>
<reference evidence="3 5" key="1">
    <citation type="submission" date="2016-10" db="EMBL/GenBank/DDBJ databases">
        <title>Draft genome sequences of four alkaliphilic bacteria belonging to the Anaerobacillus genus.</title>
        <authorList>
            <person name="Bassil N.M."/>
            <person name="Lloyd J.R."/>
        </authorList>
    </citation>
    <scope>NUCLEOTIDE SEQUENCE [LARGE SCALE GENOMIC DNA]</scope>
    <source>
        <strain evidence="3 5">NB2006</strain>
    </source>
</reference>
<dbReference type="Pfam" id="PF17874">
    <property type="entry name" value="TPR_MalT"/>
    <property type="match status" value="1"/>
</dbReference>
<reference evidence="4 5" key="3">
    <citation type="journal article" date="2019" name="Int. J. Syst. Evol. Microbiol.">
        <title>Anaerobacillus isosaccharinicus sp. nov., an alkaliphilic bacterium which degrades isosaccharinic acid.</title>
        <authorList>
            <person name="Bassil N.M."/>
            <person name="Lloyd J.R."/>
        </authorList>
    </citation>
    <scope>NUCLEOTIDE SEQUENCE [LARGE SCALE GENOMIC DNA]</scope>
    <source>
        <strain evidence="4 5">NB2006</strain>
    </source>
</reference>
<evidence type="ECO:0000313" key="3">
    <source>
        <dbReference type="EMBL" id="OIJ21056.1"/>
    </source>
</evidence>
<dbReference type="InterPro" id="IPR027417">
    <property type="entry name" value="P-loop_NTPase"/>
</dbReference>
<evidence type="ECO:0000259" key="2">
    <source>
        <dbReference type="Pfam" id="PF25873"/>
    </source>
</evidence>
<organism evidence="3 5">
    <name type="scientific">Anaerobacillus isosaccharinicus</name>
    <dbReference type="NCBI Taxonomy" id="1532552"/>
    <lineage>
        <taxon>Bacteria</taxon>
        <taxon>Bacillati</taxon>
        <taxon>Bacillota</taxon>
        <taxon>Bacilli</taxon>
        <taxon>Bacillales</taxon>
        <taxon>Bacillaceae</taxon>
        <taxon>Anaerobacillus</taxon>
    </lineage>
</organism>
<dbReference type="KEGG" id="aia:AWH56_003675"/>
<dbReference type="AlphaFoldDB" id="A0A1S2M8Y4"/>
<dbReference type="InterPro" id="IPR011990">
    <property type="entry name" value="TPR-like_helical_dom_sf"/>
</dbReference>
<dbReference type="EMBL" id="LQXD01000059">
    <property type="protein sequence ID" value="OIJ21056.1"/>
    <property type="molecule type" value="Genomic_DNA"/>
</dbReference>
<name>A0A1S2M8Y4_9BACI</name>
<dbReference type="Pfam" id="PF25873">
    <property type="entry name" value="WHD_MalT"/>
    <property type="match status" value="1"/>
</dbReference>
<dbReference type="Gene3D" id="1.25.40.10">
    <property type="entry name" value="Tetratricopeptide repeat domain"/>
    <property type="match status" value="1"/>
</dbReference>
<sequence>MSTPILNTKLNMPHNPTKLVLRSRLLELMDEGLNRKMTLISAPAGFGKTTLVTEWITNSRVSVAWLSLDKKDNEITQFIIYLVAALRTVKGDLWEECSEVLQNLKTLGIESVLTLLINEIATIQKSFMLIFDDYHVIENSLVNQSLIYILNHMPVTMHLVMTTREDPTFPLASLRAKNQLIEIRAKDLRFTYSEAAEFLNEVMSLNIADKDISTLGARTEGWIAGLQLAAISMKGRSDTEGFIKSFTGNHNFIADYLLEEVLKQLGPKIQSFLLQTSILERLCDSLCDAIILDSSISGQEYLEYLQKSNLFIIPLDGEQEWYRYHHLFADLLRQRLLKEYSENNLKEGESVAVLHIRASCWFESNGLTSEAIHHALAANDYERAAALIELSWSSMDKSLQAATWLKWVKMLPNEMIYNRPVLSVGYAWALLDTGEIEEFEDRLQDAESCMDRISANEGDLLDIVVVDHDEYRLLPATIATARAYYAIVQGDMDSTLKYAKVAMGHIPKIDNNRKGIVQILLGLAKWAKGELEEAYTTISNSSVSDLTLEVLLAEIKMEEGKLYEAMRLYEKGLRSSIKGEGTVKIATASHYLGLSKLKLIMGDFHESERYLQQSLEEGEKRSLLDWRYHWYIQQAKLMDSNGDLDRAIDYFNEAGKHYIKSPLPVIQPLYALKARTLIR</sequence>
<dbReference type="OrthoDB" id="1137593at2"/>
<dbReference type="SUPFAM" id="SSF48452">
    <property type="entry name" value="TPR-like"/>
    <property type="match status" value="1"/>
</dbReference>
<evidence type="ECO:0000313" key="4">
    <source>
        <dbReference type="EMBL" id="QOY36766.1"/>
    </source>
</evidence>
<dbReference type="SUPFAM" id="SSF52540">
    <property type="entry name" value="P-loop containing nucleoside triphosphate hydrolases"/>
    <property type="match status" value="1"/>
</dbReference>
<proteinExistence type="predicted"/>
<dbReference type="InterPro" id="IPR059106">
    <property type="entry name" value="WHD_MalT"/>
</dbReference>
<dbReference type="RefSeq" id="WP_071316387.1">
    <property type="nucleotide sequence ID" value="NZ_CP063356.2"/>
</dbReference>
<reference evidence="4 5" key="2">
    <citation type="journal article" date="2017" name="Genome Announc.">
        <title>Draft Genome Sequences of Four Alkaliphilic Bacteria Belonging to the Anaerobacillus Genus.</title>
        <authorList>
            <person name="Bassil N.M."/>
            <person name="Lloyd J.R."/>
        </authorList>
    </citation>
    <scope>NUCLEOTIDE SEQUENCE [LARGE SCALE GENOMIC DNA]</scope>
    <source>
        <strain evidence="4 5">NB2006</strain>
    </source>
</reference>